<dbReference type="RefSeq" id="WP_077867200.1">
    <property type="nucleotide sequence ID" value="NZ_LZYZ01000009.1"/>
</dbReference>
<evidence type="ECO:0000313" key="1">
    <source>
        <dbReference type="EMBL" id="OOM06791.1"/>
    </source>
</evidence>
<dbReference type="Proteomes" id="UP000191154">
    <property type="component" value="Unassembled WGS sequence"/>
</dbReference>
<evidence type="ECO:0000313" key="2">
    <source>
        <dbReference type="Proteomes" id="UP000191154"/>
    </source>
</evidence>
<dbReference type="EMBL" id="LZYZ01000009">
    <property type="protein sequence ID" value="OOM06791.1"/>
    <property type="molecule type" value="Genomic_DNA"/>
</dbReference>
<name>A0A1S8MRJ2_CLOSA</name>
<gene>
    <name evidence="1" type="ORF">CLOSAC_42210</name>
</gene>
<protein>
    <submittedName>
        <fullName evidence="1">Uncharacterized protein</fullName>
    </submittedName>
</protein>
<sequence>MLGKFRRSSSGLYIFDFWDDEFNINKIIEILRKNYVVELSHWYGNLGFEESQDIIIKKIKINISWDYIGGCSIIALDLKGNAIICEIVNYLENVNSENLLIKGPNHYCNKAINLMHKSYNKTRNRDDALQFCREAVHYCEFDQLPQKYFAKIHCEYKKICSIK</sequence>
<organism evidence="1 2">
    <name type="scientific">Clostridium saccharobutylicum</name>
    <dbReference type="NCBI Taxonomy" id="169679"/>
    <lineage>
        <taxon>Bacteria</taxon>
        <taxon>Bacillati</taxon>
        <taxon>Bacillota</taxon>
        <taxon>Clostridia</taxon>
        <taxon>Eubacteriales</taxon>
        <taxon>Clostridiaceae</taxon>
        <taxon>Clostridium</taxon>
    </lineage>
</organism>
<reference evidence="1 2" key="1">
    <citation type="submission" date="2016-05" db="EMBL/GenBank/DDBJ databases">
        <title>Microbial solvent formation.</title>
        <authorList>
            <person name="Poehlein A."/>
            <person name="Montoya Solano J.D."/>
            <person name="Flitsch S."/>
            <person name="Krabben P."/>
            <person name="Duerre P."/>
            <person name="Daniel R."/>
        </authorList>
    </citation>
    <scope>NUCLEOTIDE SEQUENCE [LARGE SCALE GENOMIC DNA]</scope>
    <source>
        <strain evidence="1 2">L1-8</strain>
    </source>
</reference>
<comment type="caution">
    <text evidence="1">The sequence shown here is derived from an EMBL/GenBank/DDBJ whole genome shotgun (WGS) entry which is preliminary data.</text>
</comment>
<accession>A0A1S8MRJ2</accession>
<dbReference type="AlphaFoldDB" id="A0A1S8MRJ2"/>
<proteinExistence type="predicted"/>